<dbReference type="Proteomes" id="UP001172673">
    <property type="component" value="Unassembled WGS sequence"/>
</dbReference>
<dbReference type="EMBL" id="JAPDRK010000014">
    <property type="protein sequence ID" value="KAJ9606493.1"/>
    <property type="molecule type" value="Genomic_DNA"/>
</dbReference>
<name>A0AA38X4F4_9EURO</name>
<dbReference type="CDD" id="cd04301">
    <property type="entry name" value="NAT_SF"/>
    <property type="match status" value="1"/>
</dbReference>
<protein>
    <recommendedName>
        <fullName evidence="1">N-acetyltransferase domain-containing protein</fullName>
    </recommendedName>
</protein>
<reference evidence="2" key="1">
    <citation type="submission" date="2022-10" db="EMBL/GenBank/DDBJ databases">
        <title>Culturing micro-colonial fungi from biological soil crusts in the Mojave desert and describing Neophaeococcomyces mojavensis, and introducing the new genera and species Taxawa tesnikishii.</title>
        <authorList>
            <person name="Kurbessoian T."/>
            <person name="Stajich J.E."/>
        </authorList>
    </citation>
    <scope>NUCLEOTIDE SEQUENCE</scope>
    <source>
        <strain evidence="2">TK_41</strain>
    </source>
</reference>
<evidence type="ECO:0000313" key="3">
    <source>
        <dbReference type="Proteomes" id="UP001172673"/>
    </source>
</evidence>
<dbReference type="PANTHER" id="PTHR42791">
    <property type="entry name" value="GNAT FAMILY ACETYLTRANSFERASE"/>
    <property type="match status" value="1"/>
</dbReference>
<comment type="caution">
    <text evidence="2">The sequence shown here is derived from an EMBL/GenBank/DDBJ whole genome shotgun (WGS) entry which is preliminary data.</text>
</comment>
<dbReference type="InterPro" id="IPR016181">
    <property type="entry name" value="Acyl_CoA_acyltransferase"/>
</dbReference>
<accession>A0AA38X4F4</accession>
<organism evidence="2 3">
    <name type="scientific">Cladophialophora chaetospira</name>
    <dbReference type="NCBI Taxonomy" id="386627"/>
    <lineage>
        <taxon>Eukaryota</taxon>
        <taxon>Fungi</taxon>
        <taxon>Dikarya</taxon>
        <taxon>Ascomycota</taxon>
        <taxon>Pezizomycotina</taxon>
        <taxon>Eurotiomycetes</taxon>
        <taxon>Chaetothyriomycetidae</taxon>
        <taxon>Chaetothyriales</taxon>
        <taxon>Herpotrichiellaceae</taxon>
        <taxon>Cladophialophora</taxon>
    </lineage>
</organism>
<dbReference type="Gene3D" id="3.40.630.30">
    <property type="match status" value="1"/>
</dbReference>
<sequence>MFDDELTDFLAPHRHQHPECLRLGFLRRAKKRFYDGHLVLAAVSDEKDPWWDGREKVVGYLSATSTQRTKSHEKTSWFSWNALELRLLRLEELIEWYTFADRSISRSAWLQYFNSVSERGPLADVQEYWDIDHLSVDPAHHGKGIGKALVKHVQELASKDALPIVLVASKQGYPMYKKLGFVDKGAFNMGAGQVNEAMIWYPPNTQEPLEAAKGDESPDEVRNL</sequence>
<dbReference type="Pfam" id="PF13508">
    <property type="entry name" value="Acetyltransf_7"/>
    <property type="match status" value="1"/>
</dbReference>
<feature type="domain" description="N-acetyltransferase" evidence="1">
    <location>
        <begin position="65"/>
        <end position="205"/>
    </location>
</feature>
<dbReference type="SUPFAM" id="SSF55729">
    <property type="entry name" value="Acyl-CoA N-acyltransferases (Nat)"/>
    <property type="match status" value="1"/>
</dbReference>
<evidence type="ECO:0000259" key="1">
    <source>
        <dbReference type="PROSITE" id="PS51186"/>
    </source>
</evidence>
<dbReference type="AlphaFoldDB" id="A0AA38X4F4"/>
<dbReference type="InterPro" id="IPR052523">
    <property type="entry name" value="Trichothecene_AcTrans"/>
</dbReference>
<dbReference type="InterPro" id="IPR000182">
    <property type="entry name" value="GNAT_dom"/>
</dbReference>
<proteinExistence type="predicted"/>
<keyword evidence="3" id="KW-1185">Reference proteome</keyword>
<dbReference type="PROSITE" id="PS51186">
    <property type="entry name" value="GNAT"/>
    <property type="match status" value="1"/>
</dbReference>
<evidence type="ECO:0000313" key="2">
    <source>
        <dbReference type="EMBL" id="KAJ9606493.1"/>
    </source>
</evidence>
<gene>
    <name evidence="2" type="ORF">H2200_009454</name>
</gene>
<dbReference type="PANTHER" id="PTHR42791:SF1">
    <property type="entry name" value="N-ACETYLTRANSFERASE DOMAIN-CONTAINING PROTEIN"/>
    <property type="match status" value="1"/>
</dbReference>
<dbReference type="GO" id="GO:0016747">
    <property type="term" value="F:acyltransferase activity, transferring groups other than amino-acyl groups"/>
    <property type="evidence" value="ECO:0007669"/>
    <property type="project" value="InterPro"/>
</dbReference>